<accession>A0ACB8A024</accession>
<dbReference type="Proteomes" id="UP000790377">
    <property type="component" value="Unassembled WGS sequence"/>
</dbReference>
<gene>
    <name evidence="1" type="ORF">BJ138DRAFT_644721</name>
</gene>
<name>A0ACB8A024_9AGAM</name>
<dbReference type="EMBL" id="MU268035">
    <property type="protein sequence ID" value="KAH7906333.1"/>
    <property type="molecule type" value="Genomic_DNA"/>
</dbReference>
<organism evidence="1 2">
    <name type="scientific">Hygrophoropsis aurantiaca</name>
    <dbReference type="NCBI Taxonomy" id="72124"/>
    <lineage>
        <taxon>Eukaryota</taxon>
        <taxon>Fungi</taxon>
        <taxon>Dikarya</taxon>
        <taxon>Basidiomycota</taxon>
        <taxon>Agaricomycotina</taxon>
        <taxon>Agaricomycetes</taxon>
        <taxon>Agaricomycetidae</taxon>
        <taxon>Boletales</taxon>
        <taxon>Coniophorineae</taxon>
        <taxon>Hygrophoropsidaceae</taxon>
        <taxon>Hygrophoropsis</taxon>
    </lineage>
</organism>
<proteinExistence type="predicted"/>
<protein>
    <submittedName>
        <fullName evidence="1">Uncharacterized protein</fullName>
    </submittedName>
</protein>
<evidence type="ECO:0000313" key="1">
    <source>
        <dbReference type="EMBL" id="KAH7906333.1"/>
    </source>
</evidence>
<sequence length="450" mass="50480">MAFYLHTEYNWLALAPGDDPGGVNVDTSSEPAIFEERTTAFWDVFGALWSTNTSPKAPDADAPLQHGVVSEVGNGIDYQRSVCVNPPAPHAQEEEADTAHNMVEDLNDKILADAGTISALQYAIEYLSRRQEEDRRQFHDDLAAKQVVIDSMAVQIADKDLAIMDLHRTTQATTLPHDEMLSTMRHEAAAKQRAIDELKSELDDLAKERAQHELELTSLNSTLKADLGKLAGAVVQMFPGSDNEDNNEDDEGHDDDEEDDDPLDYPSTITSPPTPRTVSRITRWTYSLKYHKKPLLTTTSLFRRVIKSDAALTPSAMQPDAVVSSSPPNSKSKIRPVDTSTGVRRRRPPLPPKTPTPKFTSTSPNTSTRTSTIASPKNVAKKISARKPFQFQMTLSNLHDFRRISQLYPLHKYQTRIYPTVLPSKHYYPPPQYYSPPHYYPTHYYPRHSA</sequence>
<keyword evidence="2" id="KW-1185">Reference proteome</keyword>
<comment type="caution">
    <text evidence="1">The sequence shown here is derived from an EMBL/GenBank/DDBJ whole genome shotgun (WGS) entry which is preliminary data.</text>
</comment>
<reference evidence="1" key="1">
    <citation type="journal article" date="2021" name="New Phytol.">
        <title>Evolutionary innovations through gain and loss of genes in the ectomycorrhizal Boletales.</title>
        <authorList>
            <person name="Wu G."/>
            <person name="Miyauchi S."/>
            <person name="Morin E."/>
            <person name="Kuo A."/>
            <person name="Drula E."/>
            <person name="Varga T."/>
            <person name="Kohler A."/>
            <person name="Feng B."/>
            <person name="Cao Y."/>
            <person name="Lipzen A."/>
            <person name="Daum C."/>
            <person name="Hundley H."/>
            <person name="Pangilinan J."/>
            <person name="Johnson J."/>
            <person name="Barry K."/>
            <person name="LaButti K."/>
            <person name="Ng V."/>
            <person name="Ahrendt S."/>
            <person name="Min B."/>
            <person name="Choi I.G."/>
            <person name="Park H."/>
            <person name="Plett J.M."/>
            <person name="Magnuson J."/>
            <person name="Spatafora J.W."/>
            <person name="Nagy L.G."/>
            <person name="Henrissat B."/>
            <person name="Grigoriev I.V."/>
            <person name="Yang Z.L."/>
            <person name="Xu J."/>
            <person name="Martin F.M."/>
        </authorList>
    </citation>
    <scope>NUCLEOTIDE SEQUENCE</scope>
    <source>
        <strain evidence="1">ATCC 28755</strain>
    </source>
</reference>
<evidence type="ECO:0000313" key="2">
    <source>
        <dbReference type="Proteomes" id="UP000790377"/>
    </source>
</evidence>